<dbReference type="EMBL" id="CAESAI010000018">
    <property type="protein sequence ID" value="CAB4339487.1"/>
    <property type="molecule type" value="Genomic_DNA"/>
</dbReference>
<evidence type="ECO:0000313" key="8">
    <source>
        <dbReference type="EMBL" id="CAB4811581.1"/>
    </source>
</evidence>
<evidence type="ECO:0000256" key="1">
    <source>
        <dbReference type="ARBA" id="ARBA00004167"/>
    </source>
</evidence>
<evidence type="ECO:0000313" key="9">
    <source>
        <dbReference type="EMBL" id="CAB5011584.1"/>
    </source>
</evidence>
<evidence type="ECO:0000256" key="5">
    <source>
        <dbReference type="ARBA" id="ARBA00023136"/>
    </source>
</evidence>
<dbReference type="PANTHER" id="PTHR34478:SF2">
    <property type="entry name" value="MEMBRANE PROTEIN"/>
    <property type="match status" value="1"/>
</dbReference>
<evidence type="ECO:0000256" key="4">
    <source>
        <dbReference type="ARBA" id="ARBA00022989"/>
    </source>
</evidence>
<dbReference type="PANTHER" id="PTHR34478">
    <property type="entry name" value="PROTEIN LEMA"/>
    <property type="match status" value="1"/>
</dbReference>
<dbReference type="EMBL" id="CAFBPK010000003">
    <property type="protein sequence ID" value="CAB5011584.1"/>
    <property type="molecule type" value="Genomic_DNA"/>
</dbReference>
<dbReference type="Gene3D" id="1.20.1440.20">
    <property type="entry name" value="LemA-like domain"/>
    <property type="match status" value="1"/>
</dbReference>
<proteinExistence type="inferred from homology"/>
<organism evidence="7">
    <name type="scientific">freshwater metagenome</name>
    <dbReference type="NCBI Taxonomy" id="449393"/>
    <lineage>
        <taxon>unclassified sequences</taxon>
        <taxon>metagenomes</taxon>
        <taxon>ecological metagenomes</taxon>
    </lineage>
</organism>
<dbReference type="GO" id="GO:0016020">
    <property type="term" value="C:membrane"/>
    <property type="evidence" value="ECO:0007669"/>
    <property type="project" value="UniProtKB-SubCell"/>
</dbReference>
<evidence type="ECO:0000313" key="10">
    <source>
        <dbReference type="EMBL" id="CAB5046057.1"/>
    </source>
</evidence>
<dbReference type="EMBL" id="CAFBQG010000028">
    <property type="protein sequence ID" value="CAB5046057.1"/>
    <property type="molecule type" value="Genomic_DNA"/>
</dbReference>
<keyword evidence="5" id="KW-0472">Membrane</keyword>
<comment type="subcellular location">
    <subcellularLocation>
        <location evidence="1">Membrane</location>
        <topology evidence="1">Single-pass membrane protein</topology>
    </subcellularLocation>
</comment>
<dbReference type="InterPro" id="IPR007156">
    <property type="entry name" value="MamQ_LemA"/>
</dbReference>
<evidence type="ECO:0000256" key="3">
    <source>
        <dbReference type="ARBA" id="ARBA00022692"/>
    </source>
</evidence>
<name>A0A6J5ZEK9_9ZZZZ</name>
<sequence length="185" mass="20065">MTPLYVILGIVALLVVIGIAQYNKLVRLNVAVDEGFAQIEVQLQRRGDLIPNLVETVKGYAAHEKDTFEKVVQARAQATAAQGVAAVAEADGMLTQALRGLLAVAEAYPDLKASANFLSLQEELSGTENKVGFARQYYNDNVRSLNEAIVAIPGKFFAGPANVKEREFYVVDDPGKRVVPNVSFN</sequence>
<dbReference type="AlphaFoldDB" id="A0A6J5ZEK9"/>
<evidence type="ECO:0000313" key="6">
    <source>
        <dbReference type="EMBL" id="CAB4335799.1"/>
    </source>
</evidence>
<dbReference type="InterPro" id="IPR023353">
    <property type="entry name" value="LemA-like_dom_sf"/>
</dbReference>
<keyword evidence="3" id="KW-0812">Transmembrane</keyword>
<gene>
    <name evidence="8" type="ORF">UFOPK3037_01344</name>
    <name evidence="7" type="ORF">UFOPK3406_00870</name>
    <name evidence="6" type="ORF">UFOPK3925_00572</name>
    <name evidence="9" type="ORF">UFOPK4097_00350</name>
    <name evidence="10" type="ORF">UFOPK4301_00354</name>
</gene>
<evidence type="ECO:0000313" key="7">
    <source>
        <dbReference type="EMBL" id="CAB4339487.1"/>
    </source>
</evidence>
<reference evidence="7" key="1">
    <citation type="submission" date="2020-05" db="EMBL/GenBank/DDBJ databases">
        <authorList>
            <person name="Chiriac C."/>
            <person name="Salcher M."/>
            <person name="Ghai R."/>
            <person name="Kavagutti S V."/>
        </authorList>
    </citation>
    <scope>NUCLEOTIDE SEQUENCE</scope>
</reference>
<comment type="similarity">
    <text evidence="2">Belongs to the LemA family.</text>
</comment>
<protein>
    <submittedName>
        <fullName evidence="7">Unannotated protein</fullName>
    </submittedName>
</protein>
<dbReference type="Pfam" id="PF04011">
    <property type="entry name" value="LemA"/>
    <property type="match status" value="1"/>
</dbReference>
<dbReference type="EMBL" id="CAFAAO010000021">
    <property type="protein sequence ID" value="CAB4811581.1"/>
    <property type="molecule type" value="Genomic_DNA"/>
</dbReference>
<dbReference type="SUPFAM" id="SSF140478">
    <property type="entry name" value="LemA-like"/>
    <property type="match status" value="1"/>
</dbReference>
<keyword evidence="4" id="KW-1133">Transmembrane helix</keyword>
<evidence type="ECO:0000256" key="2">
    <source>
        <dbReference type="ARBA" id="ARBA00008854"/>
    </source>
</evidence>
<dbReference type="EMBL" id="CAESAD010000002">
    <property type="protein sequence ID" value="CAB4335799.1"/>
    <property type="molecule type" value="Genomic_DNA"/>
</dbReference>
<accession>A0A6J5ZEK9</accession>